<dbReference type="EMBL" id="LSMT01000152">
    <property type="protein sequence ID" value="PFX25381.1"/>
    <property type="molecule type" value="Genomic_DNA"/>
</dbReference>
<name>A0A2B4S654_STYPI</name>
<evidence type="ECO:0000313" key="2">
    <source>
        <dbReference type="EMBL" id="PFX25381.1"/>
    </source>
</evidence>
<organism evidence="2 3">
    <name type="scientific">Stylophora pistillata</name>
    <name type="common">Smooth cauliflower coral</name>
    <dbReference type="NCBI Taxonomy" id="50429"/>
    <lineage>
        <taxon>Eukaryota</taxon>
        <taxon>Metazoa</taxon>
        <taxon>Cnidaria</taxon>
        <taxon>Anthozoa</taxon>
        <taxon>Hexacorallia</taxon>
        <taxon>Scleractinia</taxon>
        <taxon>Astrocoeniina</taxon>
        <taxon>Pocilloporidae</taxon>
        <taxon>Stylophora</taxon>
    </lineage>
</organism>
<proteinExistence type="predicted"/>
<accession>A0A2B4S654</accession>
<feature type="region of interest" description="Disordered" evidence="1">
    <location>
        <begin position="182"/>
        <end position="226"/>
    </location>
</feature>
<comment type="caution">
    <text evidence="2">The sequence shown here is derived from an EMBL/GenBank/DDBJ whole genome shotgun (WGS) entry which is preliminary data.</text>
</comment>
<sequence>MDSQKHYQVQQRDTGIRLTPEGFRFQPSNFGQMQNTTPAEFLIKPSFGVTPNTTPEENVASAGIGKVSDALRLFNERIELSMDPTENQHATQKQAFLLGTWKSVHAAALNEIKKSQVDNGSVCSKESRHLRRSSVSSRSSCRDTIINIRAKRVALEDKLKFSAAIAEQEKKLEQLKLQEKLGEAQAQEAVHEKALEEDDKEDDSPSPMLPTRQYDPINAFLSDNAE</sequence>
<dbReference type="AlphaFoldDB" id="A0A2B4S654"/>
<feature type="compositionally biased region" description="Acidic residues" evidence="1">
    <location>
        <begin position="195"/>
        <end position="204"/>
    </location>
</feature>
<dbReference type="Proteomes" id="UP000225706">
    <property type="component" value="Unassembled WGS sequence"/>
</dbReference>
<gene>
    <name evidence="2" type="ORF">AWC38_SpisGene9993</name>
</gene>
<keyword evidence="3" id="KW-1185">Reference proteome</keyword>
<evidence type="ECO:0000256" key="1">
    <source>
        <dbReference type="SAM" id="MobiDB-lite"/>
    </source>
</evidence>
<protein>
    <submittedName>
        <fullName evidence="2">Uncharacterized protein</fullName>
    </submittedName>
</protein>
<reference evidence="3" key="1">
    <citation type="journal article" date="2017" name="bioRxiv">
        <title>Comparative analysis of the genomes of Stylophora pistillata and Acropora digitifera provides evidence for extensive differences between species of corals.</title>
        <authorList>
            <person name="Voolstra C.R."/>
            <person name="Li Y."/>
            <person name="Liew Y.J."/>
            <person name="Baumgarten S."/>
            <person name="Zoccola D."/>
            <person name="Flot J.-F."/>
            <person name="Tambutte S."/>
            <person name="Allemand D."/>
            <person name="Aranda M."/>
        </authorList>
    </citation>
    <scope>NUCLEOTIDE SEQUENCE [LARGE SCALE GENOMIC DNA]</scope>
</reference>
<evidence type="ECO:0000313" key="3">
    <source>
        <dbReference type="Proteomes" id="UP000225706"/>
    </source>
</evidence>